<gene>
    <name evidence="2" type="ORF">Poly30_51070</name>
</gene>
<name>A0A518EZQ2_9BACT</name>
<protein>
    <recommendedName>
        <fullName evidence="4">Tetratricopeptide repeat protein</fullName>
    </recommendedName>
</protein>
<dbReference type="Gene3D" id="1.25.40.10">
    <property type="entry name" value="Tetratricopeptide repeat domain"/>
    <property type="match status" value="1"/>
</dbReference>
<evidence type="ECO:0008006" key="4">
    <source>
        <dbReference type="Google" id="ProtNLM"/>
    </source>
</evidence>
<feature type="signal peptide" evidence="1">
    <location>
        <begin position="1"/>
        <end position="24"/>
    </location>
</feature>
<dbReference type="InterPro" id="IPR011990">
    <property type="entry name" value="TPR-like_helical_dom_sf"/>
</dbReference>
<keyword evidence="1" id="KW-0732">Signal</keyword>
<evidence type="ECO:0000313" key="2">
    <source>
        <dbReference type="EMBL" id="QDV09549.1"/>
    </source>
</evidence>
<organism evidence="2 3">
    <name type="scientific">Saltatorellus ferox</name>
    <dbReference type="NCBI Taxonomy" id="2528018"/>
    <lineage>
        <taxon>Bacteria</taxon>
        <taxon>Pseudomonadati</taxon>
        <taxon>Planctomycetota</taxon>
        <taxon>Planctomycetia</taxon>
        <taxon>Planctomycetia incertae sedis</taxon>
        <taxon>Saltatorellus</taxon>
    </lineage>
</organism>
<feature type="chain" id="PRO_5022244988" description="Tetratricopeptide repeat protein" evidence="1">
    <location>
        <begin position="25"/>
        <end position="410"/>
    </location>
</feature>
<proteinExistence type="predicted"/>
<dbReference type="AlphaFoldDB" id="A0A518EZQ2"/>
<accession>A0A518EZQ2</accession>
<dbReference type="EMBL" id="CP036434">
    <property type="protein sequence ID" value="QDV09549.1"/>
    <property type="molecule type" value="Genomic_DNA"/>
</dbReference>
<sequence precursor="true">MKGRTLPAVAALALVSLFPSDVSAATCAQAGTDTTVAEDPADPFIDFIVGVEETIYEGDPTFLDDAMDVGMLIEIASEGLDVPDEMKRGIREGMGGNFQIGESIIQSNEEADGTYTFLRMMPGAPGHALFRFAGDDGLEYHELVLALNDDGEVRVADLVTYTMGDSVSSILRRAMLALMADSERGFLDKVLGRGDSEYVESLVKLKRFTDLADVDPEAARKIYAEFPDSVKQLPEIQRLHVQCAAAIGDEAYQSALEEFERWLPDSPALPLVVMDLYIMNEDFSAAQGCLDRIDKAVHGDPYLDIMRSQLHQADGEFEVALQCLDRAVEREEGLDMPAAWERLEIALSTDDFPEIRKQLQWLYRRSDYAFGDVSGEEAFAAFNASKAGERWAKFIARRESGAGDDDSDDD</sequence>
<evidence type="ECO:0000313" key="3">
    <source>
        <dbReference type="Proteomes" id="UP000320390"/>
    </source>
</evidence>
<evidence type="ECO:0000256" key="1">
    <source>
        <dbReference type="SAM" id="SignalP"/>
    </source>
</evidence>
<keyword evidence="3" id="KW-1185">Reference proteome</keyword>
<dbReference type="RefSeq" id="WP_145204104.1">
    <property type="nucleotide sequence ID" value="NZ_CP036434.1"/>
</dbReference>
<dbReference type="OrthoDB" id="232763at2"/>
<reference evidence="2 3" key="1">
    <citation type="submission" date="2019-02" db="EMBL/GenBank/DDBJ databases">
        <title>Deep-cultivation of Planctomycetes and their phenomic and genomic characterization uncovers novel biology.</title>
        <authorList>
            <person name="Wiegand S."/>
            <person name="Jogler M."/>
            <person name="Boedeker C."/>
            <person name="Pinto D."/>
            <person name="Vollmers J."/>
            <person name="Rivas-Marin E."/>
            <person name="Kohn T."/>
            <person name="Peeters S.H."/>
            <person name="Heuer A."/>
            <person name="Rast P."/>
            <person name="Oberbeckmann S."/>
            <person name="Bunk B."/>
            <person name="Jeske O."/>
            <person name="Meyerdierks A."/>
            <person name="Storesund J.E."/>
            <person name="Kallscheuer N."/>
            <person name="Luecker S."/>
            <person name="Lage O.M."/>
            <person name="Pohl T."/>
            <person name="Merkel B.J."/>
            <person name="Hornburger P."/>
            <person name="Mueller R.-W."/>
            <person name="Bruemmer F."/>
            <person name="Labrenz M."/>
            <person name="Spormann A.M."/>
            <person name="Op den Camp H."/>
            <person name="Overmann J."/>
            <person name="Amann R."/>
            <person name="Jetten M.S.M."/>
            <person name="Mascher T."/>
            <person name="Medema M.H."/>
            <person name="Devos D.P."/>
            <person name="Kaster A.-K."/>
            <person name="Ovreas L."/>
            <person name="Rohde M."/>
            <person name="Galperin M.Y."/>
            <person name="Jogler C."/>
        </authorList>
    </citation>
    <scope>NUCLEOTIDE SEQUENCE [LARGE SCALE GENOMIC DNA]</scope>
    <source>
        <strain evidence="2 3">Poly30</strain>
    </source>
</reference>
<dbReference type="Proteomes" id="UP000320390">
    <property type="component" value="Chromosome"/>
</dbReference>
<dbReference type="SUPFAM" id="SSF48452">
    <property type="entry name" value="TPR-like"/>
    <property type="match status" value="1"/>
</dbReference>